<dbReference type="InterPro" id="IPR050708">
    <property type="entry name" value="T6SS_VgrG/RHS"/>
</dbReference>
<dbReference type="SUPFAM" id="SSF69255">
    <property type="entry name" value="gp5 N-terminal domain-like"/>
    <property type="match status" value="1"/>
</dbReference>
<dbReference type="GO" id="GO:0005576">
    <property type="term" value="C:extracellular region"/>
    <property type="evidence" value="ECO:0007669"/>
    <property type="project" value="UniProtKB-SubCell"/>
</dbReference>
<accession>A0A4R5UAR3</accession>
<keyword evidence="3" id="KW-0964">Secreted</keyword>
<dbReference type="EMBL" id="SMTL01000005">
    <property type="protein sequence ID" value="TDK32123.1"/>
    <property type="molecule type" value="Genomic_DNA"/>
</dbReference>
<evidence type="ECO:0000259" key="5">
    <source>
        <dbReference type="Pfam" id="PF22178"/>
    </source>
</evidence>
<dbReference type="InterPro" id="IPR017847">
    <property type="entry name" value="T6SS_RhsGE_Vgr_subset"/>
</dbReference>
<evidence type="ECO:0000313" key="7">
    <source>
        <dbReference type="Proteomes" id="UP000295238"/>
    </source>
</evidence>
<dbReference type="Pfam" id="PF22178">
    <property type="entry name" value="Gp5_trimer_C"/>
    <property type="match status" value="1"/>
</dbReference>
<evidence type="ECO:0000256" key="3">
    <source>
        <dbReference type="ARBA" id="ARBA00022525"/>
    </source>
</evidence>
<dbReference type="InterPro" id="IPR006533">
    <property type="entry name" value="T6SS_Vgr_RhsGE"/>
</dbReference>
<comment type="subcellular location">
    <subcellularLocation>
        <location evidence="1">Secreted</location>
    </subcellularLocation>
</comment>
<dbReference type="InterPro" id="IPR037026">
    <property type="entry name" value="Vgr_OB-fold_dom_sf"/>
</dbReference>
<dbReference type="NCBIfam" id="TIGR01646">
    <property type="entry name" value="vgr_GE"/>
    <property type="match status" value="1"/>
</dbReference>
<evidence type="ECO:0000256" key="2">
    <source>
        <dbReference type="ARBA" id="ARBA00005558"/>
    </source>
</evidence>
<dbReference type="OrthoDB" id="9762420at2"/>
<sequence length="213" mass="23324">RIEGTQVAIVAGPAGEEIHPDKYGRIKLWFPWDRKAKKDGTDTCWVRVAQSWAGSTWGGQIIPRIGMEVMVAYVDGDPDRPLVTGVVPNPANSVPYDLPANKTKSVFRTQTHKGVGFNEMTFEDEAGREEIYMHAQRDFTTKVENHATERVDANKIVSVGGMSLVEIERSSTQNVAQNLSLNVGSGSFGNIISGEARLDVFGMRPPVISSAVH</sequence>
<feature type="domain" description="Gp5/Type VI secretion system Vgr protein OB-fold" evidence="4">
    <location>
        <begin position="19"/>
        <end position="86"/>
    </location>
</feature>
<dbReference type="AlphaFoldDB" id="A0A4R5UAR3"/>
<protein>
    <submittedName>
        <fullName evidence="6">Type VI secretion system tip protein VgrG</fullName>
    </submittedName>
</protein>
<feature type="non-terminal residue" evidence="6">
    <location>
        <position position="1"/>
    </location>
</feature>
<evidence type="ECO:0000259" key="4">
    <source>
        <dbReference type="Pfam" id="PF04717"/>
    </source>
</evidence>
<evidence type="ECO:0000313" key="6">
    <source>
        <dbReference type="EMBL" id="TDK32123.1"/>
    </source>
</evidence>
<comment type="similarity">
    <text evidence="2">Belongs to the VgrG protein family.</text>
</comment>
<organism evidence="6 7">
    <name type="scientific">Rhizobium deserti</name>
    <dbReference type="NCBI Taxonomy" id="2547961"/>
    <lineage>
        <taxon>Bacteria</taxon>
        <taxon>Pseudomonadati</taxon>
        <taxon>Pseudomonadota</taxon>
        <taxon>Alphaproteobacteria</taxon>
        <taxon>Hyphomicrobiales</taxon>
        <taxon>Rhizobiaceae</taxon>
        <taxon>Rhizobium/Agrobacterium group</taxon>
        <taxon>Rhizobium</taxon>
    </lineage>
</organism>
<comment type="caution">
    <text evidence="6">The sequence shown here is derived from an EMBL/GenBank/DDBJ whole genome shotgun (WGS) entry which is preliminary data.</text>
</comment>
<dbReference type="RefSeq" id="WP_133317463.1">
    <property type="nucleotide sequence ID" value="NZ_SMTL01000005.1"/>
</dbReference>
<dbReference type="Gene3D" id="2.40.50.230">
    <property type="entry name" value="Gp5 N-terminal domain"/>
    <property type="match status" value="1"/>
</dbReference>
<dbReference type="Proteomes" id="UP000295238">
    <property type="component" value="Unassembled WGS sequence"/>
</dbReference>
<evidence type="ECO:0000256" key="1">
    <source>
        <dbReference type="ARBA" id="ARBA00004613"/>
    </source>
</evidence>
<dbReference type="PANTHER" id="PTHR32305">
    <property type="match status" value="1"/>
</dbReference>
<gene>
    <name evidence="6" type="primary">tssI</name>
    <name evidence="6" type="ORF">E2F50_17420</name>
</gene>
<keyword evidence="7" id="KW-1185">Reference proteome</keyword>
<dbReference type="Pfam" id="PF04717">
    <property type="entry name" value="Phage_base_V"/>
    <property type="match status" value="1"/>
</dbReference>
<dbReference type="PANTHER" id="PTHR32305:SF15">
    <property type="entry name" value="PROTEIN RHSA-RELATED"/>
    <property type="match status" value="1"/>
</dbReference>
<dbReference type="SUPFAM" id="SSF69349">
    <property type="entry name" value="Phage fibre proteins"/>
    <property type="match status" value="1"/>
</dbReference>
<feature type="domain" description="Gp5/Type VI secretion system Vgr C-terminal trimerisation" evidence="5">
    <location>
        <begin position="105"/>
        <end position="188"/>
    </location>
</feature>
<name>A0A4R5UAR3_9HYPH</name>
<dbReference type="NCBIfam" id="TIGR03361">
    <property type="entry name" value="VI_Rhs_Vgr"/>
    <property type="match status" value="1"/>
</dbReference>
<reference evidence="6 7" key="1">
    <citation type="submission" date="2019-03" db="EMBL/GenBank/DDBJ databases">
        <title>Rhizobium sp. nov., an bacterium isolated from biocrust in Mu Us Desert.</title>
        <authorList>
            <person name="Lixiong L."/>
        </authorList>
    </citation>
    <scope>NUCLEOTIDE SEQUENCE [LARGE SCALE GENOMIC DNA]</scope>
    <source>
        <strain evidence="6 7">SPY-1</strain>
    </source>
</reference>
<proteinExistence type="inferred from homology"/>
<dbReference type="InterPro" id="IPR006531">
    <property type="entry name" value="Gp5/Vgr_OB"/>
</dbReference>
<dbReference type="InterPro" id="IPR054030">
    <property type="entry name" value="Gp5_Vgr_C"/>
</dbReference>